<comment type="caution">
    <text evidence="2">The sequence shown here is derived from an EMBL/GenBank/DDBJ whole genome shotgun (WGS) entry which is preliminary data.</text>
</comment>
<organism evidence="2 3">
    <name type="scientific">Variimorphobacter saccharofermentans</name>
    <dbReference type="NCBI Taxonomy" id="2755051"/>
    <lineage>
        <taxon>Bacteria</taxon>
        <taxon>Bacillati</taxon>
        <taxon>Bacillota</taxon>
        <taxon>Clostridia</taxon>
        <taxon>Lachnospirales</taxon>
        <taxon>Lachnospiraceae</taxon>
        <taxon>Variimorphobacter</taxon>
    </lineage>
</organism>
<feature type="transmembrane region" description="Helical" evidence="1">
    <location>
        <begin position="81"/>
        <end position="103"/>
    </location>
</feature>
<evidence type="ECO:0008006" key="4">
    <source>
        <dbReference type="Google" id="ProtNLM"/>
    </source>
</evidence>
<dbReference type="EMBL" id="JACEGA010000001">
    <property type="protein sequence ID" value="MBB2183882.1"/>
    <property type="molecule type" value="Genomic_DNA"/>
</dbReference>
<accession>A0A839K3W9</accession>
<evidence type="ECO:0000313" key="3">
    <source>
        <dbReference type="Proteomes" id="UP000574276"/>
    </source>
</evidence>
<protein>
    <recommendedName>
        <fullName evidence="4">Energy-coupling factor transport system substrate-specific component</fullName>
    </recommendedName>
</protein>
<name>A0A839K3W9_9FIRM</name>
<dbReference type="AlphaFoldDB" id="A0A839K3W9"/>
<feature type="transmembrane region" description="Helical" evidence="1">
    <location>
        <begin position="50"/>
        <end position="74"/>
    </location>
</feature>
<keyword evidence="1" id="KW-0812">Transmembrane</keyword>
<evidence type="ECO:0000313" key="2">
    <source>
        <dbReference type="EMBL" id="MBB2183882.1"/>
    </source>
</evidence>
<keyword evidence="3" id="KW-1185">Reference proteome</keyword>
<evidence type="ECO:0000256" key="1">
    <source>
        <dbReference type="SAM" id="Phobius"/>
    </source>
</evidence>
<dbReference type="Proteomes" id="UP000574276">
    <property type="component" value="Unassembled WGS sequence"/>
</dbReference>
<keyword evidence="1" id="KW-1133">Transmembrane helix</keyword>
<reference evidence="2 3" key="1">
    <citation type="submission" date="2020-07" db="EMBL/GenBank/DDBJ databases">
        <title>Characterization and genome sequencing of isolate MD1, a novel member within the family Lachnospiraceae.</title>
        <authorList>
            <person name="Rettenmaier R."/>
            <person name="Di Bello L."/>
            <person name="Zinser C."/>
            <person name="Scheitz K."/>
            <person name="Liebl W."/>
            <person name="Zverlov V."/>
        </authorList>
    </citation>
    <scope>NUCLEOTIDE SEQUENCE [LARGE SCALE GENOMIC DNA]</scope>
    <source>
        <strain evidence="2 3">MD1</strain>
    </source>
</reference>
<keyword evidence="1" id="KW-0472">Membrane</keyword>
<feature type="transmembrane region" description="Helical" evidence="1">
    <location>
        <begin position="20"/>
        <end position="44"/>
    </location>
</feature>
<gene>
    <name evidence="2" type="ORF">H0486_13465</name>
</gene>
<proteinExistence type="predicted"/>
<sequence>MADIMFIAQVALRFIPNVELISLFIILFTLILGWKTLYIIYVFVAIEALIYGFGLWVINYLYIWAFLFFITMLFKKYQSKLFMAVISGIFGFTFGALCSIPYFITGGAASGIAYWIAGLRFDIIHGISNFIIAFILYKPFYSIIEQASKRLYTQS</sequence>
<feature type="transmembrane region" description="Helical" evidence="1">
    <location>
        <begin position="123"/>
        <end position="141"/>
    </location>
</feature>